<dbReference type="InterPro" id="IPR001214">
    <property type="entry name" value="SET_dom"/>
</dbReference>
<accession>A0A1W7D4X6</accession>
<evidence type="ECO:0000259" key="1">
    <source>
        <dbReference type="PROSITE" id="PS50280"/>
    </source>
</evidence>
<dbReference type="PROSITE" id="PS50280">
    <property type="entry name" value="SET"/>
    <property type="match status" value="1"/>
</dbReference>
<dbReference type="KEGG" id="smao:CAG99_27415"/>
<dbReference type="PANTHER" id="PTHR12350">
    <property type="entry name" value="HISTONE-LYSINE N-METHYLTRANSFERASE-RELATED"/>
    <property type="match status" value="1"/>
</dbReference>
<proteinExistence type="predicted"/>
<dbReference type="EMBL" id="CP021121">
    <property type="protein sequence ID" value="ARQ72064.1"/>
    <property type="molecule type" value="Genomic_DNA"/>
</dbReference>
<feature type="domain" description="SET" evidence="1">
    <location>
        <begin position="15"/>
        <end position="125"/>
    </location>
</feature>
<dbReference type="Gene3D" id="2.170.270.10">
    <property type="entry name" value="SET domain"/>
    <property type="match status" value="1"/>
</dbReference>
<dbReference type="PANTHER" id="PTHR12350:SF19">
    <property type="entry name" value="SET DOMAIN-CONTAINING PROTEIN"/>
    <property type="match status" value="1"/>
</dbReference>
<dbReference type="AlphaFoldDB" id="A0A1W7D4X6"/>
<reference evidence="2 3" key="1">
    <citation type="submission" date="2017-05" db="EMBL/GenBank/DDBJ databases">
        <title>Complete genome sequence of Streptomyces sp. SCSIO 03032 revealed the diverse biosynthetic pathways for its bioactive secondary metabolites.</title>
        <authorList>
            <person name="Ma L."/>
            <person name="Zhu Y."/>
            <person name="Zhang W."/>
            <person name="Zhang G."/>
            <person name="Tian X."/>
            <person name="Zhang S."/>
            <person name="Zhang C."/>
        </authorList>
    </citation>
    <scope>NUCLEOTIDE SEQUENCE [LARGE SCALE GENOMIC DNA]</scope>
    <source>
        <strain evidence="2 3">SCSIO 03032</strain>
    </source>
</reference>
<dbReference type="Pfam" id="PF00856">
    <property type="entry name" value="SET"/>
    <property type="match status" value="1"/>
</dbReference>
<keyword evidence="3" id="KW-1185">Reference proteome</keyword>
<gene>
    <name evidence="2" type="ORF">CAG99_27415</name>
</gene>
<name>A0A1W7D4X6_9ACTN</name>
<evidence type="ECO:0000313" key="2">
    <source>
        <dbReference type="EMBL" id="ARQ72064.1"/>
    </source>
</evidence>
<protein>
    <recommendedName>
        <fullName evidence="1">SET domain-containing protein</fullName>
    </recommendedName>
</protein>
<sequence length="190" mass="20547">MDHPPPPPRQCWLHPAVAPGRSPIAGTGLFASAPVPAGTPVSRLGGRLVSTAELLELFAEAATRPDPAYIDTISVTETLHLVMPPGAPNHYGNHSCDPNLWWAGHYTLTARRDIPAGAEVTLDYGTVSTAPGFRLVCACGSGPLCRGVITDEDWRRPELRRRYGGHWIPAHADRIARERRTSHGRPPPHG</sequence>
<dbReference type="RefSeq" id="WP_086161896.1">
    <property type="nucleotide sequence ID" value="NZ_CP021121.1"/>
</dbReference>
<evidence type="ECO:0000313" key="3">
    <source>
        <dbReference type="Proteomes" id="UP000194218"/>
    </source>
</evidence>
<organism evidence="2 3">
    <name type="scientific">Streptomyces marincola</name>
    <dbReference type="NCBI Taxonomy" id="2878388"/>
    <lineage>
        <taxon>Bacteria</taxon>
        <taxon>Bacillati</taxon>
        <taxon>Actinomycetota</taxon>
        <taxon>Actinomycetes</taxon>
        <taxon>Kitasatosporales</taxon>
        <taxon>Streptomycetaceae</taxon>
        <taxon>Streptomyces</taxon>
    </lineage>
</organism>
<dbReference type="OrthoDB" id="9790349at2"/>
<dbReference type="InterPro" id="IPR053201">
    <property type="entry name" value="Flavunoidine_N-MTase"/>
</dbReference>
<dbReference type="Proteomes" id="UP000194218">
    <property type="component" value="Chromosome"/>
</dbReference>
<dbReference type="SUPFAM" id="SSF82199">
    <property type="entry name" value="SET domain"/>
    <property type="match status" value="1"/>
</dbReference>
<dbReference type="InterPro" id="IPR046341">
    <property type="entry name" value="SET_dom_sf"/>
</dbReference>